<keyword evidence="12" id="KW-1185">Reference proteome</keyword>
<accession>A0A1E3VCF8</accession>
<evidence type="ECO:0000256" key="4">
    <source>
        <dbReference type="ARBA" id="ARBA00022519"/>
    </source>
</evidence>
<proteinExistence type="inferred from homology"/>
<evidence type="ECO:0000259" key="10">
    <source>
        <dbReference type="Pfam" id="PF04290"/>
    </source>
</evidence>
<comment type="similarity">
    <text evidence="8 9">Belongs to the TRAP transporter small permease family.</text>
</comment>
<organism evidence="11 12">
    <name type="scientific">Sinorhizobium alkalisoli</name>
    <dbReference type="NCBI Taxonomy" id="1752398"/>
    <lineage>
        <taxon>Bacteria</taxon>
        <taxon>Pseudomonadati</taxon>
        <taxon>Pseudomonadota</taxon>
        <taxon>Alphaproteobacteria</taxon>
        <taxon>Hyphomicrobiales</taxon>
        <taxon>Rhizobiaceae</taxon>
        <taxon>Sinorhizobium/Ensifer group</taxon>
        <taxon>Sinorhizobium</taxon>
    </lineage>
</organism>
<feature type="transmembrane region" description="Helical" evidence="9">
    <location>
        <begin position="125"/>
        <end position="146"/>
    </location>
</feature>
<comment type="subunit">
    <text evidence="9">The complex comprises the extracytoplasmic solute receptor protein and the two transmembrane proteins.</text>
</comment>
<keyword evidence="7 9" id="KW-0472">Membrane</keyword>
<gene>
    <name evidence="11" type="ORF">A8M32_10515</name>
</gene>
<dbReference type="PANTHER" id="PTHR35011">
    <property type="entry name" value="2,3-DIKETO-L-GULONATE TRAP TRANSPORTER SMALL PERMEASE PROTEIN YIAM"/>
    <property type="match status" value="1"/>
</dbReference>
<keyword evidence="5 9" id="KW-0812">Transmembrane</keyword>
<name>A0A1E3VCF8_9HYPH</name>
<comment type="caution">
    <text evidence="11">The sequence shown here is derived from an EMBL/GenBank/DDBJ whole genome shotgun (WGS) entry which is preliminary data.</text>
</comment>
<dbReference type="InterPro" id="IPR055348">
    <property type="entry name" value="DctQ"/>
</dbReference>
<evidence type="ECO:0000256" key="1">
    <source>
        <dbReference type="ARBA" id="ARBA00004429"/>
    </source>
</evidence>
<protein>
    <recommendedName>
        <fullName evidence="9">TRAP transporter small permease protein</fullName>
    </recommendedName>
</protein>
<comment type="function">
    <text evidence="9">Part of the tripartite ATP-independent periplasmic (TRAP) transport system.</text>
</comment>
<dbReference type="RefSeq" id="WP_069458343.1">
    <property type="nucleotide sequence ID" value="NZ_LYBW01000056.1"/>
</dbReference>
<keyword evidence="4 9" id="KW-0997">Cell inner membrane</keyword>
<feature type="domain" description="Tripartite ATP-independent periplasmic transporters DctQ component" evidence="10">
    <location>
        <begin position="24"/>
        <end position="154"/>
    </location>
</feature>
<dbReference type="Proteomes" id="UP000094342">
    <property type="component" value="Unassembled WGS sequence"/>
</dbReference>
<dbReference type="GO" id="GO:0022857">
    <property type="term" value="F:transmembrane transporter activity"/>
    <property type="evidence" value="ECO:0007669"/>
    <property type="project" value="UniProtKB-UniRule"/>
</dbReference>
<evidence type="ECO:0000256" key="8">
    <source>
        <dbReference type="ARBA" id="ARBA00038436"/>
    </source>
</evidence>
<reference evidence="12" key="1">
    <citation type="submission" date="2016-05" db="EMBL/GenBank/DDBJ databases">
        <authorList>
            <person name="Li Y."/>
        </authorList>
    </citation>
    <scope>NUCLEOTIDE SEQUENCE [LARGE SCALE GENOMIC DNA]</scope>
    <source>
        <strain evidence="12">YIC4027</strain>
    </source>
</reference>
<dbReference type="AlphaFoldDB" id="A0A1E3VCF8"/>
<evidence type="ECO:0000256" key="5">
    <source>
        <dbReference type="ARBA" id="ARBA00022692"/>
    </source>
</evidence>
<dbReference type="GO" id="GO:0005886">
    <property type="term" value="C:plasma membrane"/>
    <property type="evidence" value="ECO:0007669"/>
    <property type="project" value="UniProtKB-SubCell"/>
</dbReference>
<dbReference type="STRING" id="1752398.A8M32_10515"/>
<keyword evidence="3" id="KW-1003">Cell membrane</keyword>
<keyword evidence="6 9" id="KW-1133">Transmembrane helix</keyword>
<evidence type="ECO:0000256" key="6">
    <source>
        <dbReference type="ARBA" id="ARBA00022989"/>
    </source>
</evidence>
<dbReference type="PANTHER" id="PTHR35011:SF10">
    <property type="entry name" value="TRAP TRANSPORTER SMALL PERMEASE PROTEIN"/>
    <property type="match status" value="1"/>
</dbReference>
<feature type="transmembrane region" description="Helical" evidence="9">
    <location>
        <begin position="12"/>
        <end position="34"/>
    </location>
</feature>
<sequence>MTSPFALLYRLAEMLAAISMILILLLVGGGIVLRTAGFQLAGSDDLAAYCLVAIFFLALGPTYRHAEHIRVGLVIDRLPSAARKPLECLLTVLAALCTAWATWWLGRLVYDSHRFGDVAQGLLPVPLWIPQLSMVVGAAILLVALLEDLVRCARGLKPSYLEVSDQTADDQPLFER</sequence>
<evidence type="ECO:0000256" key="9">
    <source>
        <dbReference type="RuleBase" id="RU369079"/>
    </source>
</evidence>
<dbReference type="Pfam" id="PF04290">
    <property type="entry name" value="DctQ"/>
    <property type="match status" value="1"/>
</dbReference>
<feature type="transmembrane region" description="Helical" evidence="9">
    <location>
        <begin position="46"/>
        <end position="66"/>
    </location>
</feature>
<evidence type="ECO:0000256" key="3">
    <source>
        <dbReference type="ARBA" id="ARBA00022475"/>
    </source>
</evidence>
<dbReference type="GO" id="GO:0015740">
    <property type="term" value="P:C4-dicarboxylate transport"/>
    <property type="evidence" value="ECO:0007669"/>
    <property type="project" value="TreeGrafter"/>
</dbReference>
<dbReference type="InterPro" id="IPR007387">
    <property type="entry name" value="TRAP_DctQ"/>
</dbReference>
<evidence type="ECO:0000313" key="12">
    <source>
        <dbReference type="Proteomes" id="UP000094342"/>
    </source>
</evidence>
<evidence type="ECO:0000313" key="11">
    <source>
        <dbReference type="EMBL" id="ODR91235.1"/>
    </source>
</evidence>
<keyword evidence="2 9" id="KW-0813">Transport</keyword>
<evidence type="ECO:0000256" key="2">
    <source>
        <dbReference type="ARBA" id="ARBA00022448"/>
    </source>
</evidence>
<comment type="subcellular location">
    <subcellularLocation>
        <location evidence="1 9">Cell inner membrane</location>
        <topology evidence="1 9">Multi-pass membrane protein</topology>
    </subcellularLocation>
</comment>
<evidence type="ECO:0000256" key="7">
    <source>
        <dbReference type="ARBA" id="ARBA00023136"/>
    </source>
</evidence>
<dbReference type="OrthoDB" id="9797534at2"/>
<dbReference type="EMBL" id="LYBW01000056">
    <property type="protein sequence ID" value="ODR91235.1"/>
    <property type="molecule type" value="Genomic_DNA"/>
</dbReference>
<feature type="transmembrane region" description="Helical" evidence="9">
    <location>
        <begin position="86"/>
        <end position="105"/>
    </location>
</feature>